<feature type="domain" description="Peptidase C1A papain C-terminal" evidence="5">
    <location>
        <begin position="151"/>
        <end position="422"/>
    </location>
</feature>
<dbReference type="GO" id="GO:0006508">
    <property type="term" value="P:proteolysis"/>
    <property type="evidence" value="ECO:0007669"/>
    <property type="project" value="InterPro"/>
</dbReference>
<evidence type="ECO:0000313" key="8">
    <source>
        <dbReference type="Proteomes" id="UP000324705"/>
    </source>
</evidence>
<keyword evidence="2 4" id="KW-0732">Signal</keyword>
<dbReference type="SMART" id="SM00645">
    <property type="entry name" value="Pept_C1"/>
    <property type="match status" value="1"/>
</dbReference>
<evidence type="ECO:0000256" key="4">
    <source>
        <dbReference type="SAM" id="SignalP"/>
    </source>
</evidence>
<dbReference type="InterPro" id="IPR000668">
    <property type="entry name" value="Peptidase_C1A_C"/>
</dbReference>
<feature type="domain" description="Cathepsin propeptide inhibitor" evidence="6">
    <location>
        <begin position="43"/>
        <end position="101"/>
    </location>
</feature>
<dbReference type="Proteomes" id="UP000324705">
    <property type="component" value="Chromosome 1B"/>
</dbReference>
<dbReference type="Gene3D" id="3.90.70.10">
    <property type="entry name" value="Cysteine proteinases"/>
    <property type="match status" value="2"/>
</dbReference>
<organism evidence="7 8">
    <name type="scientific">Triticum turgidum subsp. durum</name>
    <name type="common">Durum wheat</name>
    <name type="synonym">Triticum durum</name>
    <dbReference type="NCBI Taxonomy" id="4567"/>
    <lineage>
        <taxon>Eukaryota</taxon>
        <taxon>Viridiplantae</taxon>
        <taxon>Streptophyta</taxon>
        <taxon>Embryophyta</taxon>
        <taxon>Tracheophyta</taxon>
        <taxon>Spermatophyta</taxon>
        <taxon>Magnoliopsida</taxon>
        <taxon>Liliopsida</taxon>
        <taxon>Poales</taxon>
        <taxon>Poaceae</taxon>
        <taxon>BOP clade</taxon>
        <taxon>Pooideae</taxon>
        <taxon>Triticodae</taxon>
        <taxon>Triticeae</taxon>
        <taxon>Triticinae</taxon>
        <taxon>Triticum</taxon>
    </lineage>
</organism>
<dbReference type="PANTHER" id="PTHR12411">
    <property type="entry name" value="CYSTEINE PROTEASE FAMILY C1-RELATED"/>
    <property type="match status" value="1"/>
</dbReference>
<evidence type="ECO:0000256" key="3">
    <source>
        <dbReference type="ARBA" id="ARBA00023157"/>
    </source>
</evidence>
<reference evidence="7 8" key="1">
    <citation type="submission" date="2017-09" db="EMBL/GenBank/DDBJ databases">
        <authorList>
            <consortium name="International Durum Wheat Genome Sequencing Consortium (IDWGSC)"/>
            <person name="Milanesi L."/>
        </authorList>
    </citation>
    <scope>NUCLEOTIDE SEQUENCE [LARGE SCALE GENOMIC DNA]</scope>
    <source>
        <strain evidence="8">cv. Svevo</strain>
    </source>
</reference>
<dbReference type="AlphaFoldDB" id="A0A9R0V1N6"/>
<dbReference type="CDD" id="cd02248">
    <property type="entry name" value="Peptidase_C1A"/>
    <property type="match status" value="1"/>
</dbReference>
<evidence type="ECO:0000256" key="2">
    <source>
        <dbReference type="ARBA" id="ARBA00022729"/>
    </source>
</evidence>
<dbReference type="SMART" id="SM00848">
    <property type="entry name" value="Inhibitor_I29"/>
    <property type="match status" value="1"/>
</dbReference>
<dbReference type="PROSITE" id="PS00139">
    <property type="entry name" value="THIOL_PROTEASE_CYS"/>
    <property type="match status" value="1"/>
</dbReference>
<feature type="chain" id="PRO_5040476426" evidence="4">
    <location>
        <begin position="28"/>
        <end position="437"/>
    </location>
</feature>
<accession>A0A9R0V1N6</accession>
<dbReference type="InterPro" id="IPR039417">
    <property type="entry name" value="Peptidase_C1A_papain-like"/>
</dbReference>
<proteinExistence type="inferred from homology"/>
<sequence>MAPLVRSLPLLVLLVTLSSTTLPSSRAMSGDGDKNDLLMLGRFHRWMSAHGRTYHSAAEKLRRFEVYRRNVDLIDASNREAERLGYELGENEFTDLTNEEFMAWYVGGAYGGAGDGGGLITTLAGDVAEQAVSSKNAVEEDRNLTMTAADPPRHFDWREHGVVTPAKQQGACGCCWAFAAAATVESLNKIKGGELVDLSVQELVDCSTGVFSSPCGYGWPKSALEWIKSKGGLFTEAEYPYLAKRGRCAVHDAARRVGKITGVQDVRPGSSESALALAVLGTDVLGRHLFSNRHLLGGGLLTEAEYPYLAKRGRCAVHNAARRIGKITGVQEVQPGSNDSALALAVLRTPMTVQNDGSSSVLQKYESRVYNGPCTTSQNHVVTIVGYGVTAAGEEYWIAKTHGGRRGVRRASSCAGEPTGPAGCVASPCTVPIQSCS</sequence>
<dbReference type="InterPro" id="IPR000169">
    <property type="entry name" value="Pept_cys_AS"/>
</dbReference>
<dbReference type="SUPFAM" id="SSF54001">
    <property type="entry name" value="Cysteine proteinases"/>
    <property type="match status" value="2"/>
</dbReference>
<dbReference type="Pfam" id="PF08246">
    <property type="entry name" value="Inhibitor_I29"/>
    <property type="match status" value="1"/>
</dbReference>
<protein>
    <submittedName>
        <fullName evidence="7">Uncharacterized protein</fullName>
    </submittedName>
</protein>
<dbReference type="InterPro" id="IPR013201">
    <property type="entry name" value="Prot_inhib_I29"/>
</dbReference>
<dbReference type="EMBL" id="LT934112">
    <property type="protein sequence ID" value="VAH12608.1"/>
    <property type="molecule type" value="Genomic_DNA"/>
</dbReference>
<dbReference type="PRINTS" id="PR00705">
    <property type="entry name" value="PAPAIN"/>
</dbReference>
<name>A0A9R0V1N6_TRITD</name>
<evidence type="ECO:0000313" key="7">
    <source>
        <dbReference type="EMBL" id="VAH12608.1"/>
    </source>
</evidence>
<evidence type="ECO:0000256" key="1">
    <source>
        <dbReference type="ARBA" id="ARBA00008455"/>
    </source>
</evidence>
<keyword evidence="8" id="KW-1185">Reference proteome</keyword>
<dbReference type="Pfam" id="PF00112">
    <property type="entry name" value="Peptidase_C1"/>
    <property type="match status" value="2"/>
</dbReference>
<keyword evidence="3" id="KW-1015">Disulfide bond</keyword>
<feature type="signal peptide" evidence="4">
    <location>
        <begin position="1"/>
        <end position="27"/>
    </location>
</feature>
<dbReference type="InterPro" id="IPR013128">
    <property type="entry name" value="Peptidase_C1A"/>
</dbReference>
<comment type="similarity">
    <text evidence="1">Belongs to the peptidase C1 family.</text>
</comment>
<gene>
    <name evidence="7" type="ORF">TRITD_1Bv1G007300</name>
</gene>
<evidence type="ECO:0000259" key="6">
    <source>
        <dbReference type="SMART" id="SM00848"/>
    </source>
</evidence>
<dbReference type="InterPro" id="IPR038765">
    <property type="entry name" value="Papain-like_cys_pep_sf"/>
</dbReference>
<dbReference type="GO" id="GO:0008234">
    <property type="term" value="F:cysteine-type peptidase activity"/>
    <property type="evidence" value="ECO:0007669"/>
    <property type="project" value="InterPro"/>
</dbReference>
<dbReference type="Gramene" id="TRITD1Bv1G007300.2">
    <property type="protein sequence ID" value="TRITD1Bv1G007300.2"/>
    <property type="gene ID" value="TRITD1Bv1G007300"/>
</dbReference>
<evidence type="ECO:0000259" key="5">
    <source>
        <dbReference type="SMART" id="SM00645"/>
    </source>
</evidence>